<evidence type="ECO:0000313" key="2">
    <source>
        <dbReference type="EMBL" id="KOB75514.1"/>
    </source>
</evidence>
<protein>
    <submittedName>
        <fullName evidence="2">Uncharacterized protein</fullName>
    </submittedName>
</protein>
<sequence>MAERQCYQNTFKPTKYGSAKYCTASYEFSFDSYSSCGSFYGSDEFGHDSPSRYASPKGAGAGGSYQEPYYGGGEWGAPGYYQPPPPYQHDPYATSPGETLPPKTRPIFIISQ</sequence>
<gene>
    <name evidence="2" type="ORF">OBRU01_07591</name>
</gene>
<evidence type="ECO:0000313" key="3">
    <source>
        <dbReference type="Proteomes" id="UP000037510"/>
    </source>
</evidence>
<reference evidence="2 3" key="1">
    <citation type="journal article" date="2015" name="Genome Biol. Evol.">
        <title>The genome of winter moth (Operophtera brumata) provides a genomic perspective on sexual dimorphism and phenology.</title>
        <authorList>
            <person name="Derks M.F."/>
            <person name="Smit S."/>
            <person name="Salis L."/>
            <person name="Schijlen E."/>
            <person name="Bossers A."/>
            <person name="Mateman C."/>
            <person name="Pijl A.S."/>
            <person name="de Ridder D."/>
            <person name="Groenen M.A."/>
            <person name="Visser M.E."/>
            <person name="Megens H.J."/>
        </authorList>
    </citation>
    <scope>NUCLEOTIDE SEQUENCE [LARGE SCALE GENOMIC DNA]</scope>
    <source>
        <strain evidence="2">WM2013NL</strain>
        <tissue evidence="2">Head and thorax</tissue>
    </source>
</reference>
<dbReference type="AlphaFoldDB" id="A0A0L7LJH1"/>
<accession>A0A0L7LJH1</accession>
<organism evidence="2 3">
    <name type="scientific">Operophtera brumata</name>
    <name type="common">Winter moth</name>
    <name type="synonym">Phalaena brumata</name>
    <dbReference type="NCBI Taxonomy" id="104452"/>
    <lineage>
        <taxon>Eukaryota</taxon>
        <taxon>Metazoa</taxon>
        <taxon>Ecdysozoa</taxon>
        <taxon>Arthropoda</taxon>
        <taxon>Hexapoda</taxon>
        <taxon>Insecta</taxon>
        <taxon>Pterygota</taxon>
        <taxon>Neoptera</taxon>
        <taxon>Endopterygota</taxon>
        <taxon>Lepidoptera</taxon>
        <taxon>Glossata</taxon>
        <taxon>Ditrysia</taxon>
        <taxon>Geometroidea</taxon>
        <taxon>Geometridae</taxon>
        <taxon>Larentiinae</taxon>
        <taxon>Operophtera</taxon>
    </lineage>
</organism>
<proteinExistence type="predicted"/>
<keyword evidence="3" id="KW-1185">Reference proteome</keyword>
<dbReference type="EMBL" id="JTDY01000897">
    <property type="protein sequence ID" value="KOB75514.1"/>
    <property type="molecule type" value="Genomic_DNA"/>
</dbReference>
<name>A0A0L7LJH1_OPEBR</name>
<feature type="region of interest" description="Disordered" evidence="1">
    <location>
        <begin position="80"/>
        <end position="112"/>
    </location>
</feature>
<evidence type="ECO:0000256" key="1">
    <source>
        <dbReference type="SAM" id="MobiDB-lite"/>
    </source>
</evidence>
<dbReference type="Proteomes" id="UP000037510">
    <property type="component" value="Unassembled WGS sequence"/>
</dbReference>
<comment type="caution">
    <text evidence="2">The sequence shown here is derived from an EMBL/GenBank/DDBJ whole genome shotgun (WGS) entry which is preliminary data.</text>
</comment>